<keyword evidence="3" id="KW-1185">Reference proteome</keyword>
<reference evidence="2 3" key="1">
    <citation type="submission" date="2012-11" db="EMBL/GenBank/DDBJ databases">
        <title>FINISHED of Natronococcus occultus SP4, DSM 3396.</title>
        <authorList>
            <consortium name="DOE Joint Genome Institute"/>
            <person name="Eisen J."/>
            <person name="Huntemann M."/>
            <person name="Wei C.-L."/>
            <person name="Han J."/>
            <person name="Detter J.C."/>
            <person name="Han C."/>
            <person name="Tapia R."/>
            <person name="Chen A."/>
            <person name="Kyrpides N."/>
            <person name="Mavromatis K."/>
            <person name="Markowitz V."/>
            <person name="Szeto E."/>
            <person name="Ivanova N."/>
            <person name="Mikhailova N."/>
            <person name="Ovchinnikova G."/>
            <person name="Pagani I."/>
            <person name="Pati A."/>
            <person name="Goodwin L."/>
            <person name="Nordberg H.P."/>
            <person name="Cantor M.N."/>
            <person name="Hua S.X."/>
            <person name="Woyke T."/>
            <person name="Eisen J."/>
            <person name="Klenk H.-P."/>
            <person name="Klenk H.-P."/>
        </authorList>
    </citation>
    <scope>NUCLEOTIDE SEQUENCE [LARGE SCALE GENOMIC DNA]</scope>
    <source>
        <strain evidence="2 3">SP4</strain>
        <plasmid evidence="3">Plasmid 2</plasmid>
    </source>
</reference>
<dbReference type="RefSeq" id="WP_015323393.1">
    <property type="nucleotide sequence ID" value="NC_019976.1"/>
</dbReference>
<dbReference type="AlphaFoldDB" id="L0K3V3"/>
<dbReference type="EMBL" id="CP003931">
    <property type="protein sequence ID" value="AGB39962.1"/>
    <property type="molecule type" value="Genomic_DNA"/>
</dbReference>
<sequence>MRRRTILGSAGTTLSIALAGCGDVLDADEEGESDANGQSDTDDGNGADDGTQSADTNGPDEDDDLHEDDSIEGEVVLTDAASDVLSTERHTYTWADDPPSDRCYVHVELETVGDEEFVFDAVVRIDDEDGTEITSTRYTEETSPEPGETAVYSLSLTNCEATAAYEVEIDESDESDDADDTDGLLIDDFEEYDDSPAGPWTLDGTGDVEITSSAALHPDSSQGLRQSGDSNVRSFPGQGLPNYPEDGSEVSVLVRPDSDASQPWLLVGMEDDVWSTETSGWRLIVDPSGEIRLGRETGEGVEILDSDSQVPGLVDEIVDCRFVADSDDGFEFRIQDLDGATLGSVSTDETAGIDDEMSVGFRSTDGADWDWPRLVDRD</sequence>
<proteinExistence type="predicted"/>
<evidence type="ECO:0000256" key="1">
    <source>
        <dbReference type="SAM" id="MobiDB-lite"/>
    </source>
</evidence>
<feature type="region of interest" description="Disordered" evidence="1">
    <location>
        <begin position="25"/>
        <end position="71"/>
    </location>
</feature>
<gene>
    <name evidence="2" type="ORF">Natoc_4270</name>
</gene>
<name>L0K3V3_9EURY</name>
<protein>
    <submittedName>
        <fullName evidence="2">Uncharacterized protein</fullName>
    </submittedName>
</protein>
<organism evidence="2 3">
    <name type="scientific">Natronococcus occultus SP4</name>
    <dbReference type="NCBI Taxonomy" id="694430"/>
    <lineage>
        <taxon>Archaea</taxon>
        <taxon>Methanobacteriati</taxon>
        <taxon>Methanobacteriota</taxon>
        <taxon>Stenosarchaea group</taxon>
        <taxon>Halobacteria</taxon>
        <taxon>Halobacteriales</taxon>
        <taxon>Natrialbaceae</taxon>
        <taxon>Natronococcus</taxon>
    </lineage>
</organism>
<feature type="compositionally biased region" description="Polar residues" evidence="1">
    <location>
        <begin position="216"/>
        <end position="233"/>
    </location>
</feature>
<feature type="compositionally biased region" description="Acidic residues" evidence="1">
    <location>
        <begin position="58"/>
        <end position="71"/>
    </location>
</feature>
<accession>L0K3V3</accession>
<evidence type="ECO:0000313" key="3">
    <source>
        <dbReference type="Proteomes" id="UP000010878"/>
    </source>
</evidence>
<dbReference type="Proteomes" id="UP000010878">
    <property type="component" value="Plasmid 2"/>
</dbReference>
<dbReference type="HOGENOM" id="CLU_730789_0_0_2"/>
<feature type="region of interest" description="Disordered" evidence="1">
    <location>
        <begin position="216"/>
        <end position="243"/>
    </location>
</feature>
<geneLocation type="plasmid" evidence="2">
    <name>2</name>
</geneLocation>
<dbReference type="OrthoDB" id="202990at2157"/>
<dbReference type="KEGG" id="nou:Natoc_4270"/>
<keyword evidence="2" id="KW-0614">Plasmid</keyword>
<dbReference type="PROSITE" id="PS51257">
    <property type="entry name" value="PROKAR_LIPOPROTEIN"/>
    <property type="match status" value="1"/>
</dbReference>
<evidence type="ECO:0000313" key="2">
    <source>
        <dbReference type="EMBL" id="AGB39962.1"/>
    </source>
</evidence>
<dbReference type="GeneID" id="14405996"/>